<proteinExistence type="predicted"/>
<dbReference type="Pfam" id="PF00128">
    <property type="entry name" value="Alpha-amylase"/>
    <property type="match status" value="1"/>
</dbReference>
<protein>
    <submittedName>
        <fullName evidence="2">Alpha-amylase</fullName>
    </submittedName>
</protein>
<organism evidence="2 3">
    <name type="scientific">Winogradskyella luteola</name>
    <dbReference type="NCBI Taxonomy" id="2828330"/>
    <lineage>
        <taxon>Bacteria</taxon>
        <taxon>Pseudomonadati</taxon>
        <taxon>Bacteroidota</taxon>
        <taxon>Flavobacteriia</taxon>
        <taxon>Flavobacteriales</taxon>
        <taxon>Flavobacteriaceae</taxon>
        <taxon>Winogradskyella</taxon>
    </lineage>
</organism>
<dbReference type="InterPro" id="IPR006047">
    <property type="entry name" value="GH13_cat_dom"/>
</dbReference>
<sequence length="568" mass="64852">MKKLVVVVTLSFMLVNCKNNPNKEDVNINVVEPTNPSEIPFIWEGANLYFLLTDRFNNADTSNDVNFDRTKKTAKLRGFKGGDLKGVTQKIKEGYFTDLGINAIWMTPIVEQIHGGTDEGTGVTYGFHGYWAKDWTRIDPNYGTKEDLQELVKEAHARGIRVVLDAVINHTGPVTEKDPVWPDDWVRTDPQCKYSNYENTITCTLVANLPDIKTESNDNVELPPQLVEKWKAEGRYEEEVAELDAFFERTGHPRAPRFYIIKWLTDYITEFGIDGYRADTVKHTEEYVWEEFKSECDYAFSEFKKNNPEKVLDDNDFYLVGEVYNYGISGGQFFDFGDRKVNYFDPASFHSLINFEFKWNAKELGYEELFKKYSDVLNGELKDFGTLNYLSSHDDGSPFDAKRKKPFETANKLLLSPGTSQVYYGDESARSLVIKGTEGDATLRSFMNWEELENNSETKTVLAHWQKLGQFRAKHPAVGAGMHQVVTEEPYVFYRSLTKVDYKDFVVIGLDLNNGKKVLDLSKVLKEGEVLHDAYSGQDIKVVDGKITVNSEFGTVLLSKKPVKKSNL</sequence>
<evidence type="ECO:0000259" key="1">
    <source>
        <dbReference type="SMART" id="SM00642"/>
    </source>
</evidence>
<reference evidence="2" key="1">
    <citation type="submission" date="2021-04" db="EMBL/GenBank/DDBJ databases">
        <authorList>
            <person name="Pira H."/>
            <person name="Risdian C."/>
            <person name="Wink J."/>
        </authorList>
    </citation>
    <scope>NUCLEOTIDE SEQUENCE</scope>
    <source>
        <strain evidence="2">WHY3</strain>
    </source>
</reference>
<dbReference type="Proteomes" id="UP001138894">
    <property type="component" value="Unassembled WGS sequence"/>
</dbReference>
<feature type="domain" description="Glycosyl hydrolase family 13 catalytic" evidence="1">
    <location>
        <begin position="50"/>
        <end position="472"/>
    </location>
</feature>
<dbReference type="EMBL" id="JAGSPD010000007">
    <property type="protein sequence ID" value="MBV7269538.1"/>
    <property type="molecule type" value="Genomic_DNA"/>
</dbReference>
<name>A0A9X1FAR7_9FLAO</name>
<dbReference type="SMART" id="SM00642">
    <property type="entry name" value="Aamy"/>
    <property type="match status" value="1"/>
</dbReference>
<comment type="caution">
    <text evidence="2">The sequence shown here is derived from an EMBL/GenBank/DDBJ whole genome shotgun (WGS) entry which is preliminary data.</text>
</comment>
<dbReference type="RefSeq" id="WP_218546286.1">
    <property type="nucleotide sequence ID" value="NZ_JAGSPD010000007.1"/>
</dbReference>
<dbReference type="AlphaFoldDB" id="A0A9X1FAR7"/>
<dbReference type="PANTHER" id="PTHR10357:SF209">
    <property type="entry name" value="PERIPLASMIC ALPHA-AMYLASE"/>
    <property type="match status" value="1"/>
</dbReference>
<accession>A0A9X1FAR7</accession>
<gene>
    <name evidence="2" type="ORF">KCG49_10100</name>
</gene>
<evidence type="ECO:0000313" key="3">
    <source>
        <dbReference type="Proteomes" id="UP001138894"/>
    </source>
</evidence>
<keyword evidence="3" id="KW-1185">Reference proteome</keyword>
<dbReference type="PANTHER" id="PTHR10357">
    <property type="entry name" value="ALPHA-AMYLASE FAMILY MEMBER"/>
    <property type="match status" value="1"/>
</dbReference>
<dbReference type="GO" id="GO:0005975">
    <property type="term" value="P:carbohydrate metabolic process"/>
    <property type="evidence" value="ECO:0007669"/>
    <property type="project" value="InterPro"/>
</dbReference>
<evidence type="ECO:0000313" key="2">
    <source>
        <dbReference type="EMBL" id="MBV7269538.1"/>
    </source>
</evidence>